<organism evidence="2 3">
    <name type="scientific">Reticulomyxa filosa</name>
    <dbReference type="NCBI Taxonomy" id="46433"/>
    <lineage>
        <taxon>Eukaryota</taxon>
        <taxon>Sar</taxon>
        <taxon>Rhizaria</taxon>
        <taxon>Retaria</taxon>
        <taxon>Foraminifera</taxon>
        <taxon>Monothalamids</taxon>
        <taxon>Reticulomyxidae</taxon>
        <taxon>Reticulomyxa</taxon>
    </lineage>
</organism>
<feature type="compositionally biased region" description="Basic and acidic residues" evidence="1">
    <location>
        <begin position="11"/>
        <end position="27"/>
    </location>
</feature>
<evidence type="ECO:0000313" key="2">
    <source>
        <dbReference type="EMBL" id="ETO32672.1"/>
    </source>
</evidence>
<dbReference type="AlphaFoldDB" id="X6P508"/>
<accession>X6P508</accession>
<dbReference type="EMBL" id="ASPP01004016">
    <property type="protein sequence ID" value="ETO32672.1"/>
    <property type="molecule type" value="Genomic_DNA"/>
</dbReference>
<sequence length="189" mass="21714">MESETLNLMTEDEKCRSRSDDDKSCSSEKQRQLLTIDTVIANPGFSNINVWKCPRHRGDKKCCRRYINTKCLGWDSNYLAFVFIPAESVISSKEWVSPTNKQTKKKQKKKIKENNEQKGKLEMGGGKKKESKGRIFFPSKGCPESCNKHCVRPSLLKKMEIDTMTMSRKSLPWFWTMAAGFKQAEQLCG</sequence>
<name>X6P508_RETFI</name>
<evidence type="ECO:0000256" key="1">
    <source>
        <dbReference type="SAM" id="MobiDB-lite"/>
    </source>
</evidence>
<feature type="region of interest" description="Disordered" evidence="1">
    <location>
        <begin position="95"/>
        <end position="131"/>
    </location>
</feature>
<feature type="compositionally biased region" description="Basic residues" evidence="1">
    <location>
        <begin position="102"/>
        <end position="111"/>
    </location>
</feature>
<reference evidence="2 3" key="1">
    <citation type="journal article" date="2013" name="Curr. Biol.">
        <title>The Genome of the Foraminiferan Reticulomyxa filosa.</title>
        <authorList>
            <person name="Glockner G."/>
            <person name="Hulsmann N."/>
            <person name="Schleicher M."/>
            <person name="Noegel A.A."/>
            <person name="Eichinger L."/>
            <person name="Gallinger C."/>
            <person name="Pawlowski J."/>
            <person name="Sierra R."/>
            <person name="Euteneuer U."/>
            <person name="Pillet L."/>
            <person name="Moustafa A."/>
            <person name="Platzer M."/>
            <person name="Groth M."/>
            <person name="Szafranski K."/>
            <person name="Schliwa M."/>
        </authorList>
    </citation>
    <scope>NUCLEOTIDE SEQUENCE [LARGE SCALE GENOMIC DNA]</scope>
</reference>
<feature type="region of interest" description="Disordered" evidence="1">
    <location>
        <begin position="1"/>
        <end position="27"/>
    </location>
</feature>
<protein>
    <submittedName>
        <fullName evidence="2">Uncharacterized protein</fullName>
    </submittedName>
</protein>
<feature type="compositionally biased region" description="Basic and acidic residues" evidence="1">
    <location>
        <begin position="112"/>
        <end position="128"/>
    </location>
</feature>
<gene>
    <name evidence="2" type="ORF">RFI_04445</name>
</gene>
<comment type="caution">
    <text evidence="2">The sequence shown here is derived from an EMBL/GenBank/DDBJ whole genome shotgun (WGS) entry which is preliminary data.</text>
</comment>
<evidence type="ECO:0000313" key="3">
    <source>
        <dbReference type="Proteomes" id="UP000023152"/>
    </source>
</evidence>
<keyword evidence="3" id="KW-1185">Reference proteome</keyword>
<dbReference type="Proteomes" id="UP000023152">
    <property type="component" value="Unassembled WGS sequence"/>
</dbReference>
<proteinExistence type="predicted"/>